<accession>A0ABT9VFP9</accession>
<dbReference type="RefSeq" id="WP_306976551.1">
    <property type="nucleotide sequence ID" value="NZ_JAUSTQ010000006.1"/>
</dbReference>
<reference evidence="2 3" key="1">
    <citation type="submission" date="2023-07" db="EMBL/GenBank/DDBJ databases">
        <title>Genomic Encyclopedia of Type Strains, Phase IV (KMG-IV): sequencing the most valuable type-strain genomes for metagenomic binning, comparative biology and taxonomic classification.</title>
        <authorList>
            <person name="Goeker M."/>
        </authorList>
    </citation>
    <scope>NUCLEOTIDE SEQUENCE [LARGE SCALE GENOMIC DNA]</scope>
    <source>
        <strain evidence="2 3">DSM 16460</strain>
    </source>
</reference>
<keyword evidence="3" id="KW-1185">Reference proteome</keyword>
<organism evidence="2 3">
    <name type="scientific">Alkalibacillus salilacus</name>
    <dbReference type="NCBI Taxonomy" id="284582"/>
    <lineage>
        <taxon>Bacteria</taxon>
        <taxon>Bacillati</taxon>
        <taxon>Bacillota</taxon>
        <taxon>Bacilli</taxon>
        <taxon>Bacillales</taxon>
        <taxon>Bacillaceae</taxon>
        <taxon>Alkalibacillus</taxon>
    </lineage>
</organism>
<evidence type="ECO:0000313" key="2">
    <source>
        <dbReference type="EMBL" id="MDQ0159802.1"/>
    </source>
</evidence>
<sequence>MRLWQKGIVFGALTGFLLSLIQRDERQHVMDCSKQATSKMKQVYQHPSDSVKQLRMKLNDIMVNMDKFVQQLDQVERKIDERIEDKNGQ</sequence>
<feature type="coiled-coil region" evidence="1">
    <location>
        <begin position="58"/>
        <end position="85"/>
    </location>
</feature>
<proteinExistence type="predicted"/>
<gene>
    <name evidence="2" type="ORF">J2S77_001788</name>
</gene>
<dbReference type="Proteomes" id="UP001224359">
    <property type="component" value="Unassembled WGS sequence"/>
</dbReference>
<keyword evidence="2" id="KW-0456">Lyase</keyword>
<protein>
    <submittedName>
        <fullName evidence="2">S-ribosylhomocysteine lyase LuxS involved in autoinducer biosynthesis</fullName>
    </submittedName>
</protein>
<comment type="caution">
    <text evidence="2">The sequence shown here is derived from an EMBL/GenBank/DDBJ whole genome shotgun (WGS) entry which is preliminary data.</text>
</comment>
<dbReference type="GO" id="GO:0016829">
    <property type="term" value="F:lyase activity"/>
    <property type="evidence" value="ECO:0007669"/>
    <property type="project" value="UniProtKB-KW"/>
</dbReference>
<name>A0ABT9VFP9_9BACI</name>
<evidence type="ECO:0000256" key="1">
    <source>
        <dbReference type="SAM" id="Coils"/>
    </source>
</evidence>
<keyword evidence="1" id="KW-0175">Coiled coil</keyword>
<dbReference type="EMBL" id="JAUSTQ010000006">
    <property type="protein sequence ID" value="MDQ0159802.1"/>
    <property type="molecule type" value="Genomic_DNA"/>
</dbReference>
<evidence type="ECO:0000313" key="3">
    <source>
        <dbReference type="Proteomes" id="UP001224359"/>
    </source>
</evidence>